<dbReference type="GO" id="GO:0030134">
    <property type="term" value="C:COPII-coated ER to Golgi transport vesicle"/>
    <property type="evidence" value="ECO:0007669"/>
    <property type="project" value="EnsemblMetazoa"/>
</dbReference>
<comment type="similarity">
    <text evidence="1">Belongs to the PA-PLA1 family.</text>
</comment>
<feature type="compositionally biased region" description="Polar residues" evidence="2">
    <location>
        <begin position="1714"/>
        <end position="1727"/>
    </location>
</feature>
<dbReference type="InterPro" id="IPR057825">
    <property type="entry name" value="WWE_SEC23-DDH2"/>
</dbReference>
<dbReference type="InterPro" id="IPR004177">
    <property type="entry name" value="DDHD_dom"/>
</dbReference>
<dbReference type="GO" id="GO:0007283">
    <property type="term" value="P:spermatogenesis"/>
    <property type="evidence" value="ECO:0007669"/>
    <property type="project" value="EnsemblMetazoa"/>
</dbReference>
<feature type="region of interest" description="Disordered" evidence="2">
    <location>
        <begin position="99"/>
        <end position="134"/>
    </location>
</feature>
<evidence type="ECO:0000259" key="3">
    <source>
        <dbReference type="PROSITE" id="PS50918"/>
    </source>
</evidence>
<feature type="compositionally biased region" description="Polar residues" evidence="2">
    <location>
        <begin position="785"/>
        <end position="812"/>
    </location>
</feature>
<feature type="region of interest" description="Disordered" evidence="2">
    <location>
        <begin position="254"/>
        <end position="280"/>
    </location>
</feature>
<feature type="compositionally biased region" description="Low complexity" evidence="2">
    <location>
        <begin position="263"/>
        <end position="279"/>
    </location>
</feature>
<feature type="domain" description="WWE" evidence="3">
    <location>
        <begin position="1365"/>
        <end position="1447"/>
    </location>
</feature>
<dbReference type="Proteomes" id="UP000035880">
    <property type="component" value="Chromosome 2L"/>
</dbReference>
<dbReference type="SUPFAM" id="SSF117839">
    <property type="entry name" value="WWE domain"/>
    <property type="match status" value="1"/>
</dbReference>
<name>A0A0J9QYB7_DROSI</name>
<dbReference type="InterPro" id="IPR058055">
    <property type="entry name" value="PA-PLA1"/>
</dbReference>
<sequence length="2044" mass="216826">MSERSKGDVSARVNNNANPTRVVKNPLLSASVTGLSFDDFPNKPQLLPAAPPVVHATPPAAPVLIAGILNREPKSLVTVGQPTGIDDSEALDEINLNTSSEDSVGAGGSSPYQGAGDPNANPLLEPPTEAGSDSLLSQAASSFTALPAVASNVFSTFSKRIYAGSRETSEEPKLDIQPSYIQQASYVQPVAPVPAPFYAAPPAAANEVVAPEPPKFYAPTEVPPPNVGVPAPPPTSGNPNTYRFTARKKLYAPIPGFSEQSGQPAQAQVPQAPQAAPSFQTPPYPPQPTYAANPAPFDISAQPVPIPAEERKSGGGLFSLTSLVPTGVLQNITGLVQSATGRSSEPENTNVQQTGGYLDITTATAPAPSTNLFGGPNSTLPPGGNYFVPGAPASLPSTEVVVPPSVGNFFAPPAPLPVAQAAAPPAVGAFFTSAVPSVTPSFFTPGSVPPVAPQPVQSTTVNQSALPPSHPPAASAVGELFVPAPTTIAQGIPPAVPFVDTQAVPTIPLTVPPGNPPPTSALGGFFTTGEVAPVVGPFATQATPATQSAGFFNPGEVRPNVPLTEPVPTIPITSSGGPPTGVFPPAAAQPGVPTSSNPNPLPGAAAPPPAAGQASYRLQKGTRLYKSPLTPQETATSSGFAAPLPPTSVTPAIFNPFGASAPGSLGHLEGQSSQGVPFFTPSVHNPPGQGAPPTVPQAAPIAPPPATSNTSVAPPPTASVANPPPTAGFASVPLFAAPTISSTAIPFFNPQPTGAEVTTGLSQQENAAEPSTTLEGLVQGPTPTPSASQFFDTPLPTGTQPENPVASVSSGRENLVQAPTSNQGIPFFAPPPPVTSGTNIFTPQLQQELIAPAEDSKRSEIQEEFLSAPPHESNLSTELGEDTRTGPPVIEPVLEETPASSSESSVPLFPPASKVDQGDIVYPEPSAPVEQEIPLFVPVPALPGQSQGIPLYPPPSTGSTSASSIFAAPPVASSAPLFVPVPGPPSVSSLFSPAQVDSTSSLFAPPPTSANTTILTPAPDTTSTLFASTPTTTASIPDIVPTTSAELVDAPPGFQGSSEDTATNLFQGNSGTQTVFSPFAQTKATPLIQETKPELVPPPIGFFATKSESEVLSQPPLAPSPLQSFFSTAPETATSTDFNFFGSPAPGSVFPDLPVQQGIAPPPLALESPPQNSVSNIATSAIGFDLLNQTQQASKLVENPNQNSSVNSFDGYFGGPSASAPPTFAPETTTEPVAPAINCDPVNFFDQVPQTQSQIQQANEDQRIQNFFNNPPLQDQPAVPGELKYDIVHSGVAVKQLQERSQTPISNLVEPPSSACSEFSTLAPAPTQTDRPSGDDLFQQHLGELPEEILKELRMASASSEKGQVATPPVAIPYSPVVAHWFYKRSVGTKFIWTPFSHYDSALLETSLNLDDSTLIIPVEGGRYDVNIKERTKTPVYWEGKAIEVRRCSWFYKGVDSKYVPYTEDTAALLEAEYKRSAETGEWHQKIMLANGEQVVFHGPTVIVHFLPQQNADTWGASTQGSMRPRVVKRDLDDFTIEQGESQRVDHLLFMVHGIGSACDLKMRSVEEVVDDFRVIAQQLVQSHYKNSTDMGLVGRVEVLPISWHGHLHSEELGIDEKLKSITLESIPRLRNFTNDTLLDVLFYTSPKYCQKIMNTVADALNDVYLKYRMRHPEFNGGVSLAGHSLGSLILFDLLCHQEPLKESEEENKENPDQLPQKQSSQKVQLPTSDLLPKQVSYAMGPEGTGQPVITYTQLIFHPKKFFALGSPIGMFVTIRGIDKLGLDFHLPTCPGFYNIFHPFDPVAYRIEALVNPDMNGIRPVLIPHHKGRKRMHLELKETMTRVGADIKQRFMDTFKTTLDSVNFLTTVTKVKKEAEESLEKETSQTSSQAFQKQNEDLDESSIASSSCKLRNRTDSNSTTASDPEFIELDFPLGKLNDSKRVDYVLQEAPLEFINEYIFALSSHVCYWGSEDTILFVMKEIYASLGISTDSQVPQSSMTIERPVSHESSHSLLPIRIIQRIFHMCNSNMVKGIIKIRSLYRLSD</sequence>
<dbReference type="GO" id="GO:0004620">
    <property type="term" value="F:phospholipase activity"/>
    <property type="evidence" value="ECO:0007669"/>
    <property type="project" value="EnsemblMetazoa"/>
</dbReference>
<evidence type="ECO:0000256" key="1">
    <source>
        <dbReference type="ARBA" id="ARBA00038464"/>
    </source>
</evidence>
<feature type="compositionally biased region" description="Pro residues" evidence="2">
    <location>
        <begin position="689"/>
        <end position="706"/>
    </location>
</feature>
<protein>
    <submittedName>
        <fullName evidence="5">Uncharacterized protein, isoform G</fullName>
    </submittedName>
</protein>
<feature type="domain" description="DDHD" evidence="4">
    <location>
        <begin position="1755"/>
        <end position="1983"/>
    </location>
</feature>
<reference evidence="5" key="2">
    <citation type="submission" date="2014-06" db="EMBL/GenBank/DDBJ databases">
        <authorList>
            <person name="Hu T."/>
            <person name="Eisen M.B."/>
            <person name="Thornton K.R."/>
            <person name="Andolfatto P."/>
        </authorList>
    </citation>
    <scope>NUCLEOTIDE SEQUENCE</scope>
    <source>
        <strain evidence="5">W501</strain>
    </source>
</reference>
<dbReference type="EMBL" id="CM002910">
    <property type="protein sequence ID" value="KMY88938.1"/>
    <property type="molecule type" value="Genomic_DNA"/>
</dbReference>
<gene>
    <name evidence="5" type="primary">Dsim\GD22438</name>
    <name evidence="5" type="ORF">Dsimw501_GD22438</name>
</gene>
<feature type="compositionally biased region" description="Pro residues" evidence="2">
    <location>
        <begin position="599"/>
        <end position="610"/>
    </location>
</feature>
<feature type="region of interest" description="Disordered" evidence="2">
    <location>
        <begin position="664"/>
        <end position="720"/>
    </location>
</feature>
<dbReference type="PANTHER" id="PTHR23509:SF10">
    <property type="entry name" value="LD21067P"/>
    <property type="match status" value="1"/>
</dbReference>
<dbReference type="InterPro" id="IPR037197">
    <property type="entry name" value="WWE_dom_sf"/>
</dbReference>
<evidence type="ECO:0000259" key="4">
    <source>
        <dbReference type="PROSITE" id="PS51043"/>
    </source>
</evidence>
<feature type="compositionally biased region" description="Polar residues" evidence="2">
    <location>
        <begin position="1884"/>
        <end position="1893"/>
    </location>
</feature>
<evidence type="ECO:0000256" key="2">
    <source>
        <dbReference type="SAM" id="MobiDB-lite"/>
    </source>
</evidence>
<feature type="region of interest" description="Disordered" evidence="2">
    <location>
        <begin position="1877"/>
        <end position="1921"/>
    </location>
</feature>
<dbReference type="Bgee" id="FBgn0193841">
    <property type="expression patterns" value="Expressed in adult organism and 3 other cell types or tissues"/>
</dbReference>
<feature type="region of interest" description="Disordered" evidence="2">
    <location>
        <begin position="751"/>
        <end position="812"/>
    </location>
</feature>
<reference evidence="5" key="1">
    <citation type="journal article" date="2013" name="Genome Res.">
        <title>A second-generation assembly of the Drosophila simulans genome provides new insights into patterns of lineage-specific divergence.</title>
        <authorList>
            <person name="Hu T.T."/>
            <person name="Eisen M.B."/>
            <person name="Thornton K.R."/>
            <person name="Andolfatto P."/>
        </authorList>
    </citation>
    <scope>NUCLEOTIDE SEQUENCE [LARGE SCALE GENOMIC DNA]</scope>
    <source>
        <strain evidence="5">W501</strain>
    </source>
</reference>
<dbReference type="PANTHER" id="PTHR23509">
    <property type="entry name" value="PA-PL1 PHOSPHOLIPASE FAMILY"/>
    <property type="match status" value="1"/>
</dbReference>
<dbReference type="PROSITE" id="PS50918">
    <property type="entry name" value="WWE"/>
    <property type="match status" value="1"/>
</dbReference>
<dbReference type="Pfam" id="PF23464">
    <property type="entry name" value="WWE_3"/>
    <property type="match status" value="1"/>
</dbReference>
<proteinExistence type="inferred from homology"/>
<organism evidence="5">
    <name type="scientific">Drosophila simulans</name>
    <name type="common">Fruit fly</name>
    <dbReference type="NCBI Taxonomy" id="7240"/>
    <lineage>
        <taxon>Eukaryota</taxon>
        <taxon>Metazoa</taxon>
        <taxon>Ecdysozoa</taxon>
        <taxon>Arthropoda</taxon>
        <taxon>Hexapoda</taxon>
        <taxon>Insecta</taxon>
        <taxon>Pterygota</taxon>
        <taxon>Neoptera</taxon>
        <taxon>Endopterygota</taxon>
        <taxon>Diptera</taxon>
        <taxon>Brachycera</taxon>
        <taxon>Muscomorpha</taxon>
        <taxon>Ephydroidea</taxon>
        <taxon>Drosophilidae</taxon>
        <taxon>Drosophila</taxon>
        <taxon>Sophophora</taxon>
    </lineage>
</organism>
<dbReference type="Pfam" id="PF02825">
    <property type="entry name" value="WWE"/>
    <property type="match status" value="1"/>
</dbReference>
<feature type="compositionally biased region" description="Polar residues" evidence="2">
    <location>
        <begin position="1902"/>
        <end position="1921"/>
    </location>
</feature>
<dbReference type="Pfam" id="PF02862">
    <property type="entry name" value="DDHD"/>
    <property type="match status" value="1"/>
</dbReference>
<reference evidence="5" key="3">
    <citation type="submission" date="2015-04" db="EMBL/GenBank/DDBJ databases">
        <authorList>
            <consortium name="FlyBase"/>
        </authorList>
    </citation>
    <scope>NUCLEOTIDE SEQUENCE</scope>
    <source>
        <strain evidence="5">W501</strain>
    </source>
</reference>
<dbReference type="GO" id="GO:0016063">
    <property type="term" value="P:rhodopsin biosynthetic process"/>
    <property type="evidence" value="ECO:0007669"/>
    <property type="project" value="EnsemblMetazoa"/>
</dbReference>
<accession>A0A0J9QYB7</accession>
<dbReference type="InterPro" id="IPR004170">
    <property type="entry name" value="WWE_dom"/>
</dbReference>
<feature type="compositionally biased region" description="Polar residues" evidence="2">
    <location>
        <begin position="759"/>
        <end position="774"/>
    </location>
</feature>
<dbReference type="OrthoDB" id="69269at2759"/>
<evidence type="ECO:0000313" key="5">
    <source>
        <dbReference type="EMBL" id="KMY88938.1"/>
    </source>
</evidence>
<dbReference type="PROSITE" id="PS51043">
    <property type="entry name" value="DDHD"/>
    <property type="match status" value="1"/>
</dbReference>
<dbReference type="SMART" id="SM01127">
    <property type="entry name" value="DDHD"/>
    <property type="match status" value="1"/>
</dbReference>
<feature type="region of interest" description="Disordered" evidence="2">
    <location>
        <begin position="562"/>
        <end position="615"/>
    </location>
</feature>
<dbReference type="GO" id="GO:0046872">
    <property type="term" value="F:metal ion binding"/>
    <property type="evidence" value="ECO:0007669"/>
    <property type="project" value="InterPro"/>
</dbReference>
<feature type="region of interest" description="Disordered" evidence="2">
    <location>
        <begin position="1702"/>
        <end position="1727"/>
    </location>
</feature>
<dbReference type="GO" id="GO:0006888">
    <property type="term" value="P:endoplasmic reticulum to Golgi vesicle-mediated transport"/>
    <property type="evidence" value="ECO:0007669"/>
    <property type="project" value="EnsemblMetazoa"/>
</dbReference>